<keyword evidence="7" id="KW-1185">Reference proteome</keyword>
<comment type="caution">
    <text evidence="6">The sequence shown here is derived from an EMBL/GenBank/DDBJ whole genome shotgun (WGS) entry which is preliminary data.</text>
</comment>
<dbReference type="Pfam" id="PF02049">
    <property type="entry name" value="FliE"/>
    <property type="match status" value="1"/>
</dbReference>
<protein>
    <recommendedName>
        <fullName evidence="3 5">Flagellar hook-basal body complex protein FliE</fullName>
    </recommendedName>
</protein>
<dbReference type="AlphaFoldDB" id="A0A437QRC6"/>
<dbReference type="Proteomes" id="UP000283077">
    <property type="component" value="Unassembled WGS sequence"/>
</dbReference>
<dbReference type="GO" id="GO:0005198">
    <property type="term" value="F:structural molecule activity"/>
    <property type="evidence" value="ECO:0007669"/>
    <property type="project" value="UniProtKB-UniRule"/>
</dbReference>
<sequence>MINAIEAIAQPNMVINTQPAVEIVPAATGFVEQLNQSVSASSQLLSDMATGKTVPTHELMLSLEMARQHLQLAVEVRNKLVDAYQELMRMQM</sequence>
<accession>A0A437QRC6</accession>
<dbReference type="GO" id="GO:0009425">
    <property type="term" value="C:bacterial-type flagellum basal body"/>
    <property type="evidence" value="ECO:0007669"/>
    <property type="project" value="UniProtKB-SubCell"/>
</dbReference>
<evidence type="ECO:0000256" key="4">
    <source>
        <dbReference type="ARBA" id="ARBA00023143"/>
    </source>
</evidence>
<evidence type="ECO:0000313" key="7">
    <source>
        <dbReference type="Proteomes" id="UP000283077"/>
    </source>
</evidence>
<dbReference type="GO" id="GO:0003774">
    <property type="term" value="F:cytoskeletal motor activity"/>
    <property type="evidence" value="ECO:0007669"/>
    <property type="project" value="InterPro"/>
</dbReference>
<evidence type="ECO:0000256" key="5">
    <source>
        <dbReference type="HAMAP-Rule" id="MF_00724"/>
    </source>
</evidence>
<keyword evidence="6" id="KW-0966">Cell projection</keyword>
<dbReference type="EMBL" id="SACS01000012">
    <property type="protein sequence ID" value="RVU37055.1"/>
    <property type="molecule type" value="Genomic_DNA"/>
</dbReference>
<evidence type="ECO:0000256" key="3">
    <source>
        <dbReference type="ARBA" id="ARBA00018024"/>
    </source>
</evidence>
<dbReference type="NCBIfam" id="TIGR00205">
    <property type="entry name" value="fliE"/>
    <property type="match status" value="1"/>
</dbReference>
<comment type="subcellular location">
    <subcellularLocation>
        <location evidence="1 5">Bacterial flagellum basal body</location>
    </subcellularLocation>
</comment>
<dbReference type="InterPro" id="IPR001624">
    <property type="entry name" value="FliE"/>
</dbReference>
<dbReference type="PANTHER" id="PTHR34653">
    <property type="match status" value="1"/>
</dbReference>
<gene>
    <name evidence="5 6" type="primary">fliE</name>
    <name evidence="6" type="ORF">EOE67_12150</name>
</gene>
<keyword evidence="6" id="KW-0282">Flagellum</keyword>
<name>A0A437QRC6_9GAMM</name>
<reference evidence="6 7" key="1">
    <citation type="submission" date="2019-01" db="EMBL/GenBank/DDBJ databases">
        <authorList>
            <person name="Chen W.-M."/>
        </authorList>
    </citation>
    <scope>NUCLEOTIDE SEQUENCE [LARGE SCALE GENOMIC DNA]</scope>
    <source>
        <strain evidence="6 7">KYPC3</strain>
    </source>
</reference>
<dbReference type="PANTHER" id="PTHR34653:SF1">
    <property type="entry name" value="FLAGELLAR HOOK-BASAL BODY COMPLEX PROTEIN FLIE"/>
    <property type="match status" value="1"/>
</dbReference>
<evidence type="ECO:0000256" key="1">
    <source>
        <dbReference type="ARBA" id="ARBA00004117"/>
    </source>
</evidence>
<keyword evidence="4 5" id="KW-0975">Bacterial flagellum</keyword>
<dbReference type="OrthoDB" id="8909229at2"/>
<dbReference type="GO" id="GO:0071973">
    <property type="term" value="P:bacterial-type flagellum-dependent cell motility"/>
    <property type="evidence" value="ECO:0007669"/>
    <property type="project" value="InterPro"/>
</dbReference>
<dbReference type="RefSeq" id="WP_127699351.1">
    <property type="nucleotide sequence ID" value="NZ_SACS01000012.1"/>
</dbReference>
<comment type="similarity">
    <text evidence="2 5">Belongs to the FliE family.</text>
</comment>
<proteinExistence type="inferred from homology"/>
<dbReference type="HAMAP" id="MF_00724">
    <property type="entry name" value="FliE"/>
    <property type="match status" value="1"/>
</dbReference>
<evidence type="ECO:0000256" key="2">
    <source>
        <dbReference type="ARBA" id="ARBA00009272"/>
    </source>
</evidence>
<evidence type="ECO:0000313" key="6">
    <source>
        <dbReference type="EMBL" id="RVU37055.1"/>
    </source>
</evidence>
<organism evidence="6 7">
    <name type="scientific">Rheinheimera riviphila</name>
    <dbReference type="NCBI Taxonomy" id="1834037"/>
    <lineage>
        <taxon>Bacteria</taxon>
        <taxon>Pseudomonadati</taxon>
        <taxon>Pseudomonadota</taxon>
        <taxon>Gammaproteobacteria</taxon>
        <taxon>Chromatiales</taxon>
        <taxon>Chromatiaceae</taxon>
        <taxon>Rheinheimera</taxon>
    </lineage>
</organism>
<keyword evidence="6" id="KW-0969">Cilium</keyword>